<evidence type="ECO:0000256" key="8">
    <source>
        <dbReference type="ARBA" id="ARBA00033408"/>
    </source>
</evidence>
<evidence type="ECO:0000256" key="9">
    <source>
        <dbReference type="PIRNR" id="PIRNR003128"/>
    </source>
</evidence>
<comment type="caution">
    <text evidence="12">The sequence shown here is derived from an EMBL/GenBank/DDBJ whole genome shotgun (WGS) entry which is preliminary data.</text>
</comment>
<dbReference type="CDD" id="cd03241">
    <property type="entry name" value="ABC_RecN"/>
    <property type="match status" value="2"/>
</dbReference>
<comment type="function">
    <text evidence="1 9">May be involved in recombinational repair of damaged DNA.</text>
</comment>
<keyword evidence="6" id="KW-0067">ATP-binding</keyword>
<dbReference type="NCBIfam" id="TIGR00634">
    <property type="entry name" value="recN"/>
    <property type="match status" value="1"/>
</dbReference>
<dbReference type="PANTHER" id="PTHR11059">
    <property type="entry name" value="DNA REPAIR PROTEIN RECN"/>
    <property type="match status" value="1"/>
</dbReference>
<feature type="domain" description="RecF/RecN/SMC N-terminal" evidence="11">
    <location>
        <begin position="4"/>
        <end position="504"/>
    </location>
</feature>
<evidence type="ECO:0000313" key="13">
    <source>
        <dbReference type="Proteomes" id="UP000784128"/>
    </source>
</evidence>
<dbReference type="PANTHER" id="PTHR11059:SF0">
    <property type="entry name" value="DNA REPAIR PROTEIN RECN"/>
    <property type="match status" value="1"/>
</dbReference>
<dbReference type="Gene3D" id="3.40.50.300">
    <property type="entry name" value="P-loop containing nucleotide triphosphate hydrolases"/>
    <property type="match status" value="2"/>
</dbReference>
<evidence type="ECO:0000313" key="12">
    <source>
        <dbReference type="EMBL" id="MBT1073102.1"/>
    </source>
</evidence>
<dbReference type="SUPFAM" id="SSF52540">
    <property type="entry name" value="P-loop containing nucleoside triphosphate hydrolases"/>
    <property type="match status" value="1"/>
</dbReference>
<evidence type="ECO:0000256" key="1">
    <source>
        <dbReference type="ARBA" id="ARBA00003618"/>
    </source>
</evidence>
<reference evidence="12 13" key="1">
    <citation type="submission" date="2021-05" db="EMBL/GenBank/DDBJ databases">
        <title>The draft genome of Geobacter chapellei DSM 13688.</title>
        <authorList>
            <person name="Xu Z."/>
            <person name="Masuda Y."/>
            <person name="Itoh H."/>
            <person name="Senoo K."/>
        </authorList>
    </citation>
    <scope>NUCLEOTIDE SEQUENCE [LARGE SCALE GENOMIC DNA]</scope>
    <source>
        <strain evidence="12 13">DSM 13688</strain>
    </source>
</reference>
<dbReference type="Pfam" id="PF02463">
    <property type="entry name" value="SMC_N"/>
    <property type="match status" value="1"/>
</dbReference>
<organism evidence="12 13">
    <name type="scientific">Pelotalea chapellei</name>
    <dbReference type="NCBI Taxonomy" id="44671"/>
    <lineage>
        <taxon>Bacteria</taxon>
        <taxon>Pseudomonadati</taxon>
        <taxon>Thermodesulfobacteriota</taxon>
        <taxon>Desulfuromonadia</taxon>
        <taxon>Geobacterales</taxon>
        <taxon>Geobacteraceae</taxon>
        <taxon>Pelotalea</taxon>
    </lineage>
</organism>
<evidence type="ECO:0000259" key="11">
    <source>
        <dbReference type="Pfam" id="PF02463"/>
    </source>
</evidence>
<name>A0ABS5UBP3_9BACT</name>
<evidence type="ECO:0000256" key="7">
    <source>
        <dbReference type="ARBA" id="ARBA00023204"/>
    </source>
</evidence>
<keyword evidence="10" id="KW-0175">Coiled coil</keyword>
<dbReference type="RefSeq" id="WP_214300784.1">
    <property type="nucleotide sequence ID" value="NZ_JAHDYS010000016.1"/>
</dbReference>
<comment type="similarity">
    <text evidence="2 9">Belongs to the RecN family.</text>
</comment>
<dbReference type="NCBIfam" id="NF008121">
    <property type="entry name" value="PRK10869.1"/>
    <property type="match status" value="1"/>
</dbReference>
<protein>
    <recommendedName>
        <fullName evidence="3 9">DNA repair protein RecN</fullName>
    </recommendedName>
    <alternativeName>
        <fullName evidence="8 9">Recombination protein N</fullName>
    </alternativeName>
</protein>
<accession>A0ABS5UBP3</accession>
<keyword evidence="4" id="KW-0547">Nucleotide-binding</keyword>
<dbReference type="InterPro" id="IPR027417">
    <property type="entry name" value="P-loop_NTPase"/>
</dbReference>
<evidence type="ECO:0000256" key="2">
    <source>
        <dbReference type="ARBA" id="ARBA00009441"/>
    </source>
</evidence>
<dbReference type="Proteomes" id="UP000784128">
    <property type="component" value="Unassembled WGS sequence"/>
</dbReference>
<keyword evidence="13" id="KW-1185">Reference proteome</keyword>
<evidence type="ECO:0000256" key="5">
    <source>
        <dbReference type="ARBA" id="ARBA00022763"/>
    </source>
</evidence>
<evidence type="ECO:0000256" key="10">
    <source>
        <dbReference type="SAM" id="Coils"/>
    </source>
</evidence>
<evidence type="ECO:0000256" key="6">
    <source>
        <dbReference type="ARBA" id="ARBA00022840"/>
    </source>
</evidence>
<feature type="coiled-coil region" evidence="10">
    <location>
        <begin position="328"/>
        <end position="362"/>
    </location>
</feature>
<keyword evidence="5 9" id="KW-0227">DNA damage</keyword>
<dbReference type="PIRSF" id="PIRSF003128">
    <property type="entry name" value="RecN"/>
    <property type="match status" value="1"/>
</dbReference>
<dbReference type="InterPro" id="IPR004604">
    <property type="entry name" value="DNA_recomb/repair_RecN"/>
</dbReference>
<gene>
    <name evidence="12" type="primary">recN</name>
    <name evidence="12" type="ORF">KJB30_15015</name>
</gene>
<sequence>MLTDLSITNIAIIDSLHLSFGRGLTMLTGETGAGKSIIIDAVGLIMGGRASADLIRSGEEEASVEALFDVGERQELRQLLEESGFECDGELLIKRSISRAGKNRIFINGNMATLSLLTDISRRLINIYGQHESQTLLRPDNQLLLLDTFAGCIPLREKFSEIHGRLQVLKRRLEHLDEEEREAARRLDLLSFQSEEIAAAGLKAGEDTDLEEERQLLANAEKLGGVSGEAFERLYGGEGAILGQLRRISSSIAEIASIDQTLSETAASIEGAYLQLEDAAISLRDYSSRIESDPASLQQTDDRLDQIGRLKKKYGTTIEEILGYKQRIDSELETLADQQLDRQQLETECQHLAAEMETCGAELTARRSAAAAELKKSLEAEVHQLAMKNAIIEAGLTPLTEPRSTGYERVEFLFSPNPGETPRPLAKVASGGELSRLMLAIKQVLPEGDVPTLVFDEVDTGIGGATSELVGAKLKNVAGSQQVLCITHLPQVAAFADHHLQVEKQVLNGRTATTVIALDDDSRTGEIARMLGGTTITDTTRTHAREMIAAAQARS</sequence>
<evidence type="ECO:0000256" key="4">
    <source>
        <dbReference type="ARBA" id="ARBA00022741"/>
    </source>
</evidence>
<evidence type="ECO:0000256" key="3">
    <source>
        <dbReference type="ARBA" id="ARBA00021315"/>
    </source>
</evidence>
<keyword evidence="7 9" id="KW-0234">DNA repair</keyword>
<proteinExistence type="inferred from homology"/>
<dbReference type="EMBL" id="JAHDYS010000016">
    <property type="protein sequence ID" value="MBT1073102.1"/>
    <property type="molecule type" value="Genomic_DNA"/>
</dbReference>
<dbReference type="InterPro" id="IPR003395">
    <property type="entry name" value="RecF/RecN/SMC_N"/>
</dbReference>